<keyword evidence="1" id="KW-1133">Transmembrane helix</keyword>
<protein>
    <submittedName>
        <fullName evidence="3">DUF5658 domain-containing protein</fullName>
    </submittedName>
</protein>
<sequence>MKWQMSSCVSNIVIGTARTAIAILLIFLTKVSIVLQIIFMLAVHRLRGWHSNFAFMLLYIMSLLSILCYVGMLFGYLQSVFMIDFNILQRVLTPLFVLE</sequence>
<name>A0A1I7WQ80_HETBA</name>
<dbReference type="AlphaFoldDB" id="A0A1I7WQ80"/>
<organism evidence="2 3">
    <name type="scientific">Heterorhabditis bacteriophora</name>
    <name type="common">Entomopathogenic nematode worm</name>
    <dbReference type="NCBI Taxonomy" id="37862"/>
    <lineage>
        <taxon>Eukaryota</taxon>
        <taxon>Metazoa</taxon>
        <taxon>Ecdysozoa</taxon>
        <taxon>Nematoda</taxon>
        <taxon>Chromadorea</taxon>
        <taxon>Rhabditida</taxon>
        <taxon>Rhabditina</taxon>
        <taxon>Rhabditomorpha</taxon>
        <taxon>Strongyloidea</taxon>
        <taxon>Heterorhabditidae</taxon>
        <taxon>Heterorhabditis</taxon>
    </lineage>
</organism>
<evidence type="ECO:0000313" key="2">
    <source>
        <dbReference type="Proteomes" id="UP000095283"/>
    </source>
</evidence>
<keyword evidence="1" id="KW-0812">Transmembrane</keyword>
<keyword evidence="2" id="KW-1185">Reference proteome</keyword>
<feature type="transmembrane region" description="Helical" evidence="1">
    <location>
        <begin position="20"/>
        <end position="43"/>
    </location>
</feature>
<feature type="transmembrane region" description="Helical" evidence="1">
    <location>
        <begin position="55"/>
        <end position="77"/>
    </location>
</feature>
<keyword evidence="1" id="KW-0472">Membrane</keyword>
<accession>A0A1I7WQ80</accession>
<proteinExistence type="predicted"/>
<evidence type="ECO:0000256" key="1">
    <source>
        <dbReference type="SAM" id="Phobius"/>
    </source>
</evidence>
<dbReference type="Proteomes" id="UP000095283">
    <property type="component" value="Unplaced"/>
</dbReference>
<evidence type="ECO:0000313" key="3">
    <source>
        <dbReference type="WBParaSite" id="Hba_07309"/>
    </source>
</evidence>
<dbReference type="WBParaSite" id="Hba_07309">
    <property type="protein sequence ID" value="Hba_07309"/>
    <property type="gene ID" value="Hba_07309"/>
</dbReference>
<reference evidence="3" key="1">
    <citation type="submission" date="2016-11" db="UniProtKB">
        <authorList>
            <consortium name="WormBaseParasite"/>
        </authorList>
    </citation>
    <scope>IDENTIFICATION</scope>
</reference>